<comment type="catalytic activity">
    <reaction evidence="2">
        <text>uridine in 5S rRNA = pseudouridine in 5S rRNA</text>
        <dbReference type="Rhea" id="RHEA:47036"/>
        <dbReference type="Rhea" id="RHEA-COMP:11730"/>
        <dbReference type="Rhea" id="RHEA-COMP:11731"/>
        <dbReference type="ChEBI" id="CHEBI:65314"/>
        <dbReference type="ChEBI" id="CHEBI:65315"/>
    </reaction>
</comment>
<organism evidence="9 10">
    <name type="scientific">Fasciolopsis buskii</name>
    <dbReference type="NCBI Taxonomy" id="27845"/>
    <lineage>
        <taxon>Eukaryota</taxon>
        <taxon>Metazoa</taxon>
        <taxon>Spiralia</taxon>
        <taxon>Lophotrochozoa</taxon>
        <taxon>Platyhelminthes</taxon>
        <taxon>Trematoda</taxon>
        <taxon>Digenea</taxon>
        <taxon>Plagiorchiida</taxon>
        <taxon>Echinostomata</taxon>
        <taxon>Echinostomatoidea</taxon>
        <taxon>Fasciolidae</taxon>
        <taxon>Fasciolopsis</taxon>
    </lineage>
</organism>
<dbReference type="InterPro" id="IPR006145">
    <property type="entry name" value="PsdUridine_synth_RsuA/RluA"/>
</dbReference>
<evidence type="ECO:0000256" key="6">
    <source>
        <dbReference type="ARBA" id="ARBA00039953"/>
    </source>
</evidence>
<accession>A0A8E0RXR5</accession>
<dbReference type="GO" id="GO:0009982">
    <property type="term" value="F:pseudouridine synthase activity"/>
    <property type="evidence" value="ECO:0007669"/>
    <property type="project" value="InterPro"/>
</dbReference>
<name>A0A8E0RXR5_9TREM</name>
<dbReference type="PANTHER" id="PTHR21600">
    <property type="entry name" value="MITOCHONDRIAL RNA PSEUDOURIDINE SYNTHASE"/>
    <property type="match status" value="1"/>
</dbReference>
<dbReference type="Gene3D" id="3.30.2350.10">
    <property type="entry name" value="Pseudouridine synthase"/>
    <property type="match status" value="2"/>
</dbReference>
<comment type="catalytic activity">
    <reaction evidence="1">
        <text>a uridine in mRNA = a pseudouridine in mRNA</text>
        <dbReference type="Rhea" id="RHEA:56644"/>
        <dbReference type="Rhea" id="RHEA-COMP:14658"/>
        <dbReference type="Rhea" id="RHEA-COMP:14659"/>
        <dbReference type="ChEBI" id="CHEBI:65314"/>
        <dbReference type="ChEBI" id="CHEBI:65315"/>
    </reaction>
</comment>
<evidence type="ECO:0000256" key="7">
    <source>
        <dbReference type="ARBA" id="ARBA00041563"/>
    </source>
</evidence>
<evidence type="ECO:0000313" key="9">
    <source>
        <dbReference type="EMBL" id="KAA0194055.1"/>
    </source>
</evidence>
<evidence type="ECO:0000256" key="5">
    <source>
        <dbReference type="ARBA" id="ARBA00036943"/>
    </source>
</evidence>
<evidence type="ECO:0000313" key="10">
    <source>
        <dbReference type="Proteomes" id="UP000728185"/>
    </source>
</evidence>
<keyword evidence="10" id="KW-1185">Reference proteome</keyword>
<evidence type="ECO:0000256" key="1">
    <source>
        <dbReference type="ARBA" id="ARBA00001166"/>
    </source>
</evidence>
<dbReference type="GO" id="GO:0003723">
    <property type="term" value="F:RNA binding"/>
    <property type="evidence" value="ECO:0007669"/>
    <property type="project" value="InterPro"/>
</dbReference>
<dbReference type="GO" id="GO:0001522">
    <property type="term" value="P:pseudouridine synthesis"/>
    <property type="evidence" value="ECO:0007669"/>
    <property type="project" value="InterPro"/>
</dbReference>
<gene>
    <name evidence="9" type="ORF">FBUS_08840</name>
</gene>
<dbReference type="PANTHER" id="PTHR21600:SF83">
    <property type="entry name" value="PSEUDOURIDYLATE SYNTHASE RPUSD4, MITOCHONDRIAL"/>
    <property type="match status" value="1"/>
</dbReference>
<keyword evidence="4" id="KW-0413">Isomerase</keyword>
<evidence type="ECO:0000256" key="2">
    <source>
        <dbReference type="ARBA" id="ARBA00001896"/>
    </source>
</evidence>
<evidence type="ECO:0000256" key="4">
    <source>
        <dbReference type="ARBA" id="ARBA00023235"/>
    </source>
</evidence>
<comment type="caution">
    <text evidence="9">The sequence shown here is derived from an EMBL/GenBank/DDBJ whole genome shotgun (WGS) entry which is preliminary data.</text>
</comment>
<dbReference type="SUPFAM" id="SSF55120">
    <property type="entry name" value="Pseudouridine synthase"/>
    <property type="match status" value="1"/>
</dbReference>
<proteinExistence type="inferred from homology"/>
<evidence type="ECO:0000256" key="3">
    <source>
        <dbReference type="ARBA" id="ARBA00010876"/>
    </source>
</evidence>
<dbReference type="InterPro" id="IPR050188">
    <property type="entry name" value="RluA_PseudoU_synthase"/>
</dbReference>
<sequence>MYFILCPLKDQLRSPDRFNSKVKRHKIDSQPSGRKPLKSSKRSSPNDFATDEQSDIAASSCFHSIGEVVNDIRQRARINLSTGGCNKFPVVLVFLKQTAAGLDTDKPKEGQKQMLDSVGFRIPQDNQLNFDHLTEDEAASVLLKAVIDVRENILVLNKPSGIASHSCFRLFFVCLLKFLYSTLCASIAGPSQRYSVMELLPRIAHGLRSHPSFEAIEDSDYQIVHRLDKECSGLMIVSRLVWCLTLWMCIHPLGRKVQTAKDPDSHLSDLDFSEVDSEDVWSELRSGYSDAAVTRYEKLDRRNGASLLLCSTLSGIKHQVRVHLAMELGTPILGDHKYSHAAYLAPQRLPHRLCEVLGVRQPKVRHFALHLHASHIRFGPEKSKDCQAFAVPAGFFQFIQARGNKSPRGLDLIAKPPDFFTDNMKRIGLQLPRYLGYLRIR</sequence>
<feature type="region of interest" description="Disordered" evidence="8">
    <location>
        <begin position="17"/>
        <end position="50"/>
    </location>
</feature>
<reference evidence="9" key="1">
    <citation type="submission" date="2019-05" db="EMBL/GenBank/DDBJ databases">
        <title>Annotation for the trematode Fasciolopsis buski.</title>
        <authorList>
            <person name="Choi Y.-J."/>
        </authorList>
    </citation>
    <scope>NUCLEOTIDE SEQUENCE</scope>
    <source>
        <strain evidence="9">HT</strain>
        <tissue evidence="9">Whole worm</tissue>
    </source>
</reference>
<dbReference type="EMBL" id="LUCM01004645">
    <property type="protein sequence ID" value="KAA0194055.1"/>
    <property type="molecule type" value="Genomic_DNA"/>
</dbReference>
<comment type="similarity">
    <text evidence="3">Belongs to the pseudouridine synthase RluA family.</text>
</comment>
<dbReference type="InterPro" id="IPR020103">
    <property type="entry name" value="PsdUridine_synth_cat_dom_sf"/>
</dbReference>
<evidence type="ECO:0000256" key="8">
    <source>
        <dbReference type="SAM" id="MobiDB-lite"/>
    </source>
</evidence>
<dbReference type="AlphaFoldDB" id="A0A8E0RXR5"/>
<comment type="catalytic activity">
    <reaction evidence="5">
        <text>a uridine in tRNA = a pseudouridine in tRNA</text>
        <dbReference type="Rhea" id="RHEA:54572"/>
        <dbReference type="Rhea" id="RHEA-COMP:13339"/>
        <dbReference type="Rhea" id="RHEA-COMP:13934"/>
        <dbReference type="ChEBI" id="CHEBI:65314"/>
        <dbReference type="ChEBI" id="CHEBI:65315"/>
    </reaction>
</comment>
<dbReference type="OrthoDB" id="10263782at2759"/>
<dbReference type="CDD" id="cd02869">
    <property type="entry name" value="PseudoU_synth_RluA_like"/>
    <property type="match status" value="1"/>
</dbReference>
<dbReference type="Proteomes" id="UP000728185">
    <property type="component" value="Unassembled WGS sequence"/>
</dbReference>
<protein>
    <recommendedName>
        <fullName evidence="6">Pseudouridylate synthase RPUSD4, mitochondrial</fullName>
    </recommendedName>
    <alternativeName>
        <fullName evidence="7">RNA pseudouridylate synthase domain-containing protein 4</fullName>
    </alternativeName>
</protein>